<comment type="PTM">
    <text evidence="8">May be beta-lysylated on the epsilon-amino group of Lys-34 by the combined action of EpmA and EpmB, and then hydroxylated on the C5 position of the same residue by EpmC (if this protein is present). Lysylation is critical for the stimulatory effect of EF-P on peptide-bond formation. The lysylation moiety may extend toward the peptidyltransferase center and stabilize the terminal 3-CCA end of the tRNA. Hydroxylation of the C5 position on Lys-34 may allow additional potential stabilizing hydrogen-bond interactions with the P-tRNA.</text>
</comment>
<dbReference type="Pfam" id="PF01132">
    <property type="entry name" value="EFP"/>
    <property type="match status" value="1"/>
</dbReference>
<dbReference type="SUPFAM" id="SSF50249">
    <property type="entry name" value="Nucleic acid-binding proteins"/>
    <property type="match status" value="2"/>
</dbReference>
<dbReference type="Pfam" id="PF08207">
    <property type="entry name" value="EFP_N"/>
    <property type="match status" value="1"/>
</dbReference>
<gene>
    <name evidence="8 13" type="primary">efp</name>
    <name evidence="13" type="ORF">CRV10_01665</name>
</gene>
<keyword evidence="6 8" id="KW-0648">Protein biosynthesis</keyword>
<comment type="subcellular location">
    <subcellularLocation>
        <location evidence="1 8">Cytoplasm</location>
    </subcellularLocation>
</comment>
<dbReference type="InterPro" id="IPR011768">
    <property type="entry name" value="Transl_elongation_fac_P"/>
</dbReference>
<name>A0A2P5SW46_9GAMM</name>
<dbReference type="InterPro" id="IPR014722">
    <property type="entry name" value="Rib_uL2_dom2"/>
</dbReference>
<evidence type="ECO:0000256" key="2">
    <source>
        <dbReference type="ARBA" id="ARBA00004815"/>
    </source>
</evidence>
<dbReference type="InterPro" id="IPR008991">
    <property type="entry name" value="Translation_prot_SH3-like_sf"/>
</dbReference>
<evidence type="ECO:0000256" key="6">
    <source>
        <dbReference type="ARBA" id="ARBA00022917"/>
    </source>
</evidence>
<dbReference type="CDD" id="cd05794">
    <property type="entry name" value="S1_EF-P_repeat_2"/>
    <property type="match status" value="1"/>
</dbReference>
<evidence type="ECO:0000256" key="8">
    <source>
        <dbReference type="HAMAP-Rule" id="MF_00141"/>
    </source>
</evidence>
<reference evidence="13 14" key="1">
    <citation type="journal article" date="2018" name="Genome Biol. Evol.">
        <title>Cladogenesis and Genomic Streamlining in Extracellular Endosymbionts of Tropical Stink Bugs.</title>
        <authorList>
            <person name="Otero-Bravo A."/>
            <person name="Goffredi S."/>
            <person name="Sabree Z.L."/>
        </authorList>
    </citation>
    <scope>NUCLEOTIDE SEQUENCE [LARGE SCALE GENOMIC DNA]</scope>
    <source>
        <strain evidence="13 14">SoEL</strain>
    </source>
</reference>
<comment type="similarity">
    <text evidence="3 8 10">Belongs to the elongation factor P family.</text>
</comment>
<dbReference type="UniPathway" id="UPA00345"/>
<dbReference type="AlphaFoldDB" id="A0A2P5SW46"/>
<evidence type="ECO:0000259" key="11">
    <source>
        <dbReference type="SMART" id="SM00841"/>
    </source>
</evidence>
<evidence type="ECO:0000256" key="4">
    <source>
        <dbReference type="ARBA" id="ARBA00022490"/>
    </source>
</evidence>
<dbReference type="PANTHER" id="PTHR30053">
    <property type="entry name" value="ELONGATION FACTOR P"/>
    <property type="match status" value="1"/>
</dbReference>
<dbReference type="InterPro" id="IPR001059">
    <property type="entry name" value="Transl_elong_P/YeiP_cen"/>
</dbReference>
<dbReference type="Gene3D" id="2.30.30.30">
    <property type="match status" value="1"/>
</dbReference>
<sequence length="188" mass="21563">MFSYSSNDLRSGLKIIFDNEPCAIESSEFIKPGKGQSFVRVKMRRLLTGTRIEKTFKSTDSFKCADVTETDLIYLYHDHYFYYFMHPENFEHFQVNQKTIGESSKWMQTNLICNVTLWNGLPIIVQPPKFIELKIIKTDLGLKGDTVNNSSKVATLSNGAVIKVPFFLKIGEIIKVDTRSGEYVSRVK</sequence>
<dbReference type="SMART" id="SM00841">
    <property type="entry name" value="Elong-fact-P_C"/>
    <property type="match status" value="1"/>
</dbReference>
<dbReference type="InterPro" id="IPR013852">
    <property type="entry name" value="Transl_elong_P/YeiP_CS"/>
</dbReference>
<evidence type="ECO:0000256" key="7">
    <source>
        <dbReference type="ARBA" id="ARBA00023278"/>
    </source>
</evidence>
<evidence type="ECO:0000256" key="3">
    <source>
        <dbReference type="ARBA" id="ARBA00009479"/>
    </source>
</evidence>
<evidence type="ECO:0000256" key="5">
    <source>
        <dbReference type="ARBA" id="ARBA00022768"/>
    </source>
</evidence>
<dbReference type="InterPro" id="IPR013185">
    <property type="entry name" value="Transl_elong_KOW-like"/>
</dbReference>
<dbReference type="SUPFAM" id="SSF50104">
    <property type="entry name" value="Translation proteins SH3-like domain"/>
    <property type="match status" value="1"/>
</dbReference>
<keyword evidence="4 8" id="KW-0963">Cytoplasm</keyword>
<dbReference type="InterPro" id="IPR020599">
    <property type="entry name" value="Transl_elong_fac_P/YeiP"/>
</dbReference>
<keyword evidence="7 8" id="KW-0379">Hydroxylation</keyword>
<feature type="domain" description="Translation elongation factor P/YeiP central" evidence="12">
    <location>
        <begin position="69"/>
        <end position="123"/>
    </location>
</feature>
<protein>
    <recommendedName>
        <fullName evidence="8 9">Elongation factor P</fullName>
        <shortName evidence="8">EF-P</shortName>
    </recommendedName>
</protein>
<dbReference type="InterPro" id="IPR015365">
    <property type="entry name" value="Elong-fact-P_C"/>
</dbReference>
<evidence type="ECO:0000259" key="12">
    <source>
        <dbReference type="SMART" id="SM01185"/>
    </source>
</evidence>
<evidence type="ECO:0000313" key="14">
    <source>
        <dbReference type="Proteomes" id="UP000296144"/>
    </source>
</evidence>
<dbReference type="CDD" id="cd04470">
    <property type="entry name" value="S1_EF-P_repeat_1"/>
    <property type="match status" value="1"/>
</dbReference>
<dbReference type="Gene3D" id="2.40.50.140">
    <property type="entry name" value="Nucleic acid-binding proteins"/>
    <property type="match status" value="2"/>
</dbReference>
<keyword evidence="14" id="KW-1185">Reference proteome</keyword>
<dbReference type="PROSITE" id="PS01275">
    <property type="entry name" value="EFP"/>
    <property type="match status" value="1"/>
</dbReference>
<dbReference type="SMART" id="SM01185">
    <property type="entry name" value="EFP"/>
    <property type="match status" value="1"/>
</dbReference>
<dbReference type="InterPro" id="IPR012340">
    <property type="entry name" value="NA-bd_OB-fold"/>
</dbReference>
<accession>A0A2P5SW46</accession>
<dbReference type="PIRSF" id="PIRSF005901">
    <property type="entry name" value="EF-P"/>
    <property type="match status" value="1"/>
</dbReference>
<comment type="pathway">
    <text evidence="2 8">Protein biosynthesis; polypeptide chain elongation.</text>
</comment>
<dbReference type="NCBIfam" id="TIGR00038">
    <property type="entry name" value="efp"/>
    <property type="match status" value="1"/>
</dbReference>
<dbReference type="OrthoDB" id="9801844at2"/>
<evidence type="ECO:0000256" key="1">
    <source>
        <dbReference type="ARBA" id="ARBA00004496"/>
    </source>
</evidence>
<evidence type="ECO:0000256" key="9">
    <source>
        <dbReference type="NCBIfam" id="TIGR00038"/>
    </source>
</evidence>
<dbReference type="FunFam" id="2.40.50.140:FF:000009">
    <property type="entry name" value="Elongation factor P"/>
    <property type="match status" value="1"/>
</dbReference>
<dbReference type="GO" id="GO:0003746">
    <property type="term" value="F:translation elongation factor activity"/>
    <property type="evidence" value="ECO:0007669"/>
    <property type="project" value="UniProtKB-UniRule"/>
</dbReference>
<proteinExistence type="inferred from homology"/>
<dbReference type="GO" id="GO:0005829">
    <property type="term" value="C:cytosol"/>
    <property type="evidence" value="ECO:0007669"/>
    <property type="project" value="UniProtKB-ARBA"/>
</dbReference>
<feature type="domain" description="Elongation factor P C-terminal" evidence="11">
    <location>
        <begin position="131"/>
        <end position="186"/>
    </location>
</feature>
<comment type="caution">
    <text evidence="13">The sequence shown here is derived from an EMBL/GenBank/DDBJ whole genome shotgun (WGS) entry which is preliminary data.</text>
</comment>
<dbReference type="HAMAP" id="MF_00141">
    <property type="entry name" value="EF_P"/>
    <property type="match status" value="1"/>
</dbReference>
<dbReference type="EMBL" id="PDKU01000002">
    <property type="protein sequence ID" value="PPI86536.1"/>
    <property type="molecule type" value="Genomic_DNA"/>
</dbReference>
<dbReference type="FunFam" id="2.40.50.140:FF:000004">
    <property type="entry name" value="Elongation factor P"/>
    <property type="match status" value="1"/>
</dbReference>
<evidence type="ECO:0000256" key="10">
    <source>
        <dbReference type="RuleBase" id="RU004389"/>
    </source>
</evidence>
<evidence type="ECO:0000313" key="13">
    <source>
        <dbReference type="EMBL" id="PPI86536.1"/>
    </source>
</evidence>
<feature type="modified residue" description="N6-(3,6-diaminohexanoyl)-5-hydroxylysine" evidence="8">
    <location>
        <position position="34"/>
    </location>
</feature>
<organism evidence="13 14">
    <name type="scientific">Candidatus Pantoea edessiphila</name>
    <dbReference type="NCBI Taxonomy" id="2044610"/>
    <lineage>
        <taxon>Bacteria</taxon>
        <taxon>Pseudomonadati</taxon>
        <taxon>Pseudomonadota</taxon>
        <taxon>Gammaproteobacteria</taxon>
        <taxon>Enterobacterales</taxon>
        <taxon>Erwiniaceae</taxon>
        <taxon>Pantoea</taxon>
    </lineage>
</organism>
<dbReference type="Pfam" id="PF09285">
    <property type="entry name" value="Elong-fact-P_C"/>
    <property type="match status" value="1"/>
</dbReference>
<dbReference type="RefSeq" id="WP_136130110.1">
    <property type="nucleotide sequence ID" value="NZ_PDKU01000002.1"/>
</dbReference>
<dbReference type="NCBIfam" id="NF001810">
    <property type="entry name" value="PRK00529.1"/>
    <property type="match status" value="1"/>
</dbReference>
<dbReference type="Proteomes" id="UP000296144">
    <property type="component" value="Unassembled WGS sequence"/>
</dbReference>
<dbReference type="FunFam" id="2.30.30.30:FF:000003">
    <property type="entry name" value="Elongation factor P"/>
    <property type="match status" value="1"/>
</dbReference>
<dbReference type="PANTHER" id="PTHR30053:SF12">
    <property type="entry name" value="ELONGATION FACTOR P (EF-P) FAMILY PROTEIN"/>
    <property type="match status" value="1"/>
</dbReference>
<dbReference type="GO" id="GO:0043043">
    <property type="term" value="P:peptide biosynthetic process"/>
    <property type="evidence" value="ECO:0007669"/>
    <property type="project" value="InterPro"/>
</dbReference>
<keyword evidence="5 8" id="KW-0251">Elongation factor</keyword>
<comment type="function">
    <text evidence="8">Involved in peptide bond synthesis. Alleviates ribosome stalling that occurs when 3 or more consecutive Pro residues or the sequence PPG is present in a protein, possibly by augmenting the peptidyl transferase activity of the ribosome. Modification of Lys-34 is required for alleviation.</text>
</comment>